<name>A0A6J7K166_9ZZZZ</name>
<accession>A0A6J7K166</accession>
<dbReference type="PANTHER" id="PTHR33202">
    <property type="entry name" value="ZINC UPTAKE REGULATION PROTEIN"/>
    <property type="match status" value="1"/>
</dbReference>
<keyword evidence="6" id="KW-0804">Transcription</keyword>
<evidence type="ECO:0000313" key="8">
    <source>
        <dbReference type="EMBL" id="CAB4733512.1"/>
    </source>
</evidence>
<dbReference type="InterPro" id="IPR043135">
    <property type="entry name" value="Fur_C"/>
</dbReference>
<dbReference type="GO" id="GO:0003700">
    <property type="term" value="F:DNA-binding transcription factor activity"/>
    <property type="evidence" value="ECO:0007669"/>
    <property type="project" value="InterPro"/>
</dbReference>
<evidence type="ECO:0000256" key="2">
    <source>
        <dbReference type="ARBA" id="ARBA00022491"/>
    </source>
</evidence>
<dbReference type="InterPro" id="IPR036388">
    <property type="entry name" value="WH-like_DNA-bd_sf"/>
</dbReference>
<evidence type="ECO:0000256" key="1">
    <source>
        <dbReference type="ARBA" id="ARBA00007957"/>
    </source>
</evidence>
<evidence type="ECO:0000256" key="6">
    <source>
        <dbReference type="ARBA" id="ARBA00023163"/>
    </source>
</evidence>
<dbReference type="GO" id="GO:1900376">
    <property type="term" value="P:regulation of secondary metabolite biosynthetic process"/>
    <property type="evidence" value="ECO:0007669"/>
    <property type="project" value="TreeGrafter"/>
</dbReference>
<evidence type="ECO:0000313" key="11">
    <source>
        <dbReference type="EMBL" id="CAB4949628.1"/>
    </source>
</evidence>
<sequence length="156" mass="17136">MLVRSDCKSALRAATICVVRTPVELTSDFRSRGLKVTPQRQLLFRLLHGNMTHPTAEGLFAQASELMPGISLRTVYQTLNDLAALGELQVLHTSSGSTRFDPNVDDHHHARCRCCGELHDVYVDRVEDLAMRGPAGFVAERANIVFDGVCADCQVG</sequence>
<keyword evidence="5" id="KW-0238">DNA-binding</keyword>
<dbReference type="EMBL" id="CAFBOL010000095">
    <property type="protein sequence ID" value="CAB5007539.1"/>
    <property type="molecule type" value="Genomic_DNA"/>
</dbReference>
<dbReference type="GO" id="GO:0000976">
    <property type="term" value="F:transcription cis-regulatory region binding"/>
    <property type="evidence" value="ECO:0007669"/>
    <property type="project" value="TreeGrafter"/>
</dbReference>
<evidence type="ECO:0000313" key="10">
    <source>
        <dbReference type="EMBL" id="CAB4852424.1"/>
    </source>
</evidence>
<dbReference type="EMBL" id="CAFAAV010000378">
    <property type="protein sequence ID" value="CAB4836153.1"/>
    <property type="molecule type" value="Genomic_DNA"/>
</dbReference>
<reference evidence="11" key="1">
    <citation type="submission" date="2020-05" db="EMBL/GenBank/DDBJ databases">
        <authorList>
            <person name="Chiriac C."/>
            <person name="Salcher M."/>
            <person name="Ghai R."/>
            <person name="Kavagutti S V."/>
        </authorList>
    </citation>
    <scope>NUCLEOTIDE SEQUENCE</scope>
</reference>
<evidence type="ECO:0000313" key="7">
    <source>
        <dbReference type="EMBL" id="CAB4365804.1"/>
    </source>
</evidence>
<comment type="similarity">
    <text evidence="1">Belongs to the Fur family.</text>
</comment>
<dbReference type="CDD" id="cd07153">
    <property type="entry name" value="Fur_like"/>
    <property type="match status" value="1"/>
</dbReference>
<dbReference type="SUPFAM" id="SSF46785">
    <property type="entry name" value="Winged helix' DNA-binding domain"/>
    <property type="match status" value="1"/>
</dbReference>
<dbReference type="InterPro" id="IPR002481">
    <property type="entry name" value="FUR"/>
</dbReference>
<dbReference type="Gene3D" id="3.30.1490.190">
    <property type="match status" value="1"/>
</dbReference>
<dbReference type="Gene3D" id="1.10.10.10">
    <property type="entry name" value="Winged helix-like DNA-binding domain superfamily/Winged helix DNA-binding domain"/>
    <property type="match status" value="1"/>
</dbReference>
<proteinExistence type="inferred from homology"/>
<dbReference type="GO" id="GO:0045892">
    <property type="term" value="P:negative regulation of DNA-templated transcription"/>
    <property type="evidence" value="ECO:0007669"/>
    <property type="project" value="TreeGrafter"/>
</dbReference>
<evidence type="ECO:0000313" key="9">
    <source>
        <dbReference type="EMBL" id="CAB4836153.1"/>
    </source>
</evidence>
<dbReference type="EMBL" id="CAFBMT010000021">
    <property type="protein sequence ID" value="CAB4949628.1"/>
    <property type="molecule type" value="Genomic_DNA"/>
</dbReference>
<keyword evidence="2" id="KW-0678">Repressor</keyword>
<evidence type="ECO:0000256" key="3">
    <source>
        <dbReference type="ARBA" id="ARBA00022833"/>
    </source>
</evidence>
<organism evidence="11">
    <name type="scientific">freshwater metagenome</name>
    <dbReference type="NCBI Taxonomy" id="449393"/>
    <lineage>
        <taxon>unclassified sequences</taxon>
        <taxon>metagenomes</taxon>
        <taxon>ecological metagenomes</taxon>
    </lineage>
</organism>
<gene>
    <name evidence="8" type="ORF">UFOPK2656_02302</name>
    <name evidence="9" type="ORF">UFOPK3099_03042</name>
    <name evidence="10" type="ORF">UFOPK3267_02071</name>
    <name evidence="11" type="ORF">UFOPK3651_02753</name>
    <name evidence="12" type="ORF">UFOPK3931_02615</name>
    <name evidence="7" type="ORF">UFOPK4189_03545</name>
</gene>
<dbReference type="GO" id="GO:0008270">
    <property type="term" value="F:zinc ion binding"/>
    <property type="evidence" value="ECO:0007669"/>
    <property type="project" value="TreeGrafter"/>
</dbReference>
<keyword evidence="4" id="KW-0805">Transcription regulation</keyword>
<evidence type="ECO:0000256" key="5">
    <source>
        <dbReference type="ARBA" id="ARBA00023125"/>
    </source>
</evidence>
<evidence type="ECO:0000256" key="4">
    <source>
        <dbReference type="ARBA" id="ARBA00023015"/>
    </source>
</evidence>
<dbReference type="AlphaFoldDB" id="A0A6J7K166"/>
<dbReference type="Pfam" id="PF01475">
    <property type="entry name" value="FUR"/>
    <property type="match status" value="1"/>
</dbReference>
<dbReference type="InterPro" id="IPR036390">
    <property type="entry name" value="WH_DNA-bd_sf"/>
</dbReference>
<dbReference type="PANTHER" id="PTHR33202:SF7">
    <property type="entry name" value="FERRIC UPTAKE REGULATION PROTEIN"/>
    <property type="match status" value="1"/>
</dbReference>
<protein>
    <submittedName>
        <fullName evidence="11">Unannotated protein</fullName>
    </submittedName>
</protein>
<keyword evidence="3" id="KW-0862">Zinc</keyword>
<dbReference type="EMBL" id="CAFBIY010000129">
    <property type="protein sequence ID" value="CAB4852424.1"/>
    <property type="molecule type" value="Genomic_DNA"/>
</dbReference>
<dbReference type="EMBL" id="CAESGF010000049">
    <property type="protein sequence ID" value="CAB4365804.1"/>
    <property type="molecule type" value="Genomic_DNA"/>
</dbReference>
<dbReference type="EMBL" id="CAEZYF010000015">
    <property type="protein sequence ID" value="CAB4733512.1"/>
    <property type="molecule type" value="Genomic_DNA"/>
</dbReference>
<evidence type="ECO:0000313" key="12">
    <source>
        <dbReference type="EMBL" id="CAB5007539.1"/>
    </source>
</evidence>